<dbReference type="EMBL" id="BTSX01000002">
    <property type="protein sequence ID" value="GMS83021.1"/>
    <property type="molecule type" value="Genomic_DNA"/>
</dbReference>
<evidence type="ECO:0000313" key="3">
    <source>
        <dbReference type="Proteomes" id="UP001432027"/>
    </source>
</evidence>
<proteinExistence type="predicted"/>
<reference evidence="2" key="1">
    <citation type="submission" date="2023-10" db="EMBL/GenBank/DDBJ databases">
        <title>Genome assembly of Pristionchus species.</title>
        <authorList>
            <person name="Yoshida K."/>
            <person name="Sommer R.J."/>
        </authorList>
    </citation>
    <scope>NUCLEOTIDE SEQUENCE</scope>
    <source>
        <strain evidence="2">RS0144</strain>
    </source>
</reference>
<protein>
    <submittedName>
        <fullName evidence="2">Uncharacterized protein</fullName>
    </submittedName>
</protein>
<feature type="region of interest" description="Disordered" evidence="1">
    <location>
        <begin position="1"/>
        <end position="27"/>
    </location>
</feature>
<accession>A0AAV5SI28</accession>
<name>A0AAV5SI28_9BILA</name>
<sequence length="63" mass="6645">MVEKSTGSLISSRSENPDSRTPTTSSSAFLTTTLVPVATVFSTKIKYRSCASSLVTPTAPFSD</sequence>
<dbReference type="AlphaFoldDB" id="A0AAV5SI28"/>
<organism evidence="2 3">
    <name type="scientific">Pristionchus entomophagus</name>
    <dbReference type="NCBI Taxonomy" id="358040"/>
    <lineage>
        <taxon>Eukaryota</taxon>
        <taxon>Metazoa</taxon>
        <taxon>Ecdysozoa</taxon>
        <taxon>Nematoda</taxon>
        <taxon>Chromadorea</taxon>
        <taxon>Rhabditida</taxon>
        <taxon>Rhabditina</taxon>
        <taxon>Diplogasteromorpha</taxon>
        <taxon>Diplogasteroidea</taxon>
        <taxon>Neodiplogasteridae</taxon>
        <taxon>Pristionchus</taxon>
    </lineage>
</organism>
<feature type="compositionally biased region" description="Polar residues" evidence="1">
    <location>
        <begin position="1"/>
        <end position="14"/>
    </location>
</feature>
<keyword evidence="3" id="KW-1185">Reference proteome</keyword>
<evidence type="ECO:0000256" key="1">
    <source>
        <dbReference type="SAM" id="MobiDB-lite"/>
    </source>
</evidence>
<dbReference type="Proteomes" id="UP001432027">
    <property type="component" value="Unassembled WGS sequence"/>
</dbReference>
<gene>
    <name evidence="2" type="ORF">PENTCL1PPCAC_5195</name>
</gene>
<comment type="caution">
    <text evidence="2">The sequence shown here is derived from an EMBL/GenBank/DDBJ whole genome shotgun (WGS) entry which is preliminary data.</text>
</comment>
<evidence type="ECO:0000313" key="2">
    <source>
        <dbReference type="EMBL" id="GMS83021.1"/>
    </source>
</evidence>